<keyword evidence="2" id="KW-1185">Reference proteome</keyword>
<accession>A0A9N9NTX4</accession>
<feature type="non-terminal residue" evidence="1">
    <location>
        <position position="50"/>
    </location>
</feature>
<dbReference type="Proteomes" id="UP000789396">
    <property type="component" value="Unassembled WGS sequence"/>
</dbReference>
<proteinExistence type="predicted"/>
<reference evidence="1" key="1">
    <citation type="submission" date="2021-06" db="EMBL/GenBank/DDBJ databases">
        <authorList>
            <person name="Kallberg Y."/>
            <person name="Tangrot J."/>
            <person name="Rosling A."/>
        </authorList>
    </citation>
    <scope>NUCLEOTIDE SEQUENCE</scope>
    <source>
        <strain evidence="1">IN212</strain>
    </source>
</reference>
<comment type="caution">
    <text evidence="1">The sequence shown here is derived from an EMBL/GenBank/DDBJ whole genome shotgun (WGS) entry which is preliminary data.</text>
</comment>
<sequence>NLNLLEIIDLEIDTFKDTDVNQIIENSNNENELNDFIQDLESKKDYNLNE</sequence>
<evidence type="ECO:0000313" key="1">
    <source>
        <dbReference type="EMBL" id="CAG8763565.1"/>
    </source>
</evidence>
<gene>
    <name evidence="1" type="ORF">RFULGI_LOCUS14501</name>
</gene>
<evidence type="ECO:0000313" key="2">
    <source>
        <dbReference type="Proteomes" id="UP000789396"/>
    </source>
</evidence>
<organism evidence="1 2">
    <name type="scientific">Racocetra fulgida</name>
    <dbReference type="NCBI Taxonomy" id="60492"/>
    <lineage>
        <taxon>Eukaryota</taxon>
        <taxon>Fungi</taxon>
        <taxon>Fungi incertae sedis</taxon>
        <taxon>Mucoromycota</taxon>
        <taxon>Glomeromycotina</taxon>
        <taxon>Glomeromycetes</taxon>
        <taxon>Diversisporales</taxon>
        <taxon>Gigasporaceae</taxon>
        <taxon>Racocetra</taxon>
    </lineage>
</organism>
<protein>
    <submittedName>
        <fullName evidence="1">9082_t:CDS:1</fullName>
    </submittedName>
</protein>
<feature type="non-terminal residue" evidence="1">
    <location>
        <position position="1"/>
    </location>
</feature>
<dbReference type="AlphaFoldDB" id="A0A9N9NTX4"/>
<dbReference type="EMBL" id="CAJVPZ010042315">
    <property type="protein sequence ID" value="CAG8763565.1"/>
    <property type="molecule type" value="Genomic_DNA"/>
</dbReference>
<name>A0A9N9NTX4_9GLOM</name>